<reference evidence="1" key="1">
    <citation type="submission" date="2021-01" db="EMBL/GenBank/DDBJ databases">
        <authorList>
            <consortium name="Genoscope - CEA"/>
            <person name="William W."/>
        </authorList>
    </citation>
    <scope>NUCLEOTIDE SEQUENCE</scope>
</reference>
<comment type="caution">
    <text evidence="1">The sequence shown here is derived from an EMBL/GenBank/DDBJ whole genome shotgun (WGS) entry which is preliminary data.</text>
</comment>
<dbReference type="Proteomes" id="UP000683925">
    <property type="component" value="Unassembled WGS sequence"/>
</dbReference>
<sequence>MISRSVYGMIRQENQKPMKMVIQVKLIQFVTLLMEIHQHLFMGSQDRIMKSQNQMVIHVLFFQFVTFLNGNTLAPCNNDNSICLWDVKTVK</sequence>
<name>A0A8S1YNR0_PAROT</name>
<evidence type="ECO:0000313" key="2">
    <source>
        <dbReference type="Proteomes" id="UP000683925"/>
    </source>
</evidence>
<evidence type="ECO:0000313" key="1">
    <source>
        <dbReference type="EMBL" id="CAD8215589.1"/>
    </source>
</evidence>
<protein>
    <submittedName>
        <fullName evidence="1">Uncharacterized protein</fullName>
    </submittedName>
</protein>
<dbReference type="AlphaFoldDB" id="A0A8S1YNR0"/>
<gene>
    <name evidence="1" type="ORF">POCTA_138.1.T3400001</name>
</gene>
<keyword evidence="2" id="KW-1185">Reference proteome</keyword>
<organism evidence="1 2">
    <name type="scientific">Paramecium octaurelia</name>
    <dbReference type="NCBI Taxonomy" id="43137"/>
    <lineage>
        <taxon>Eukaryota</taxon>
        <taxon>Sar</taxon>
        <taxon>Alveolata</taxon>
        <taxon>Ciliophora</taxon>
        <taxon>Intramacronucleata</taxon>
        <taxon>Oligohymenophorea</taxon>
        <taxon>Peniculida</taxon>
        <taxon>Parameciidae</taxon>
        <taxon>Paramecium</taxon>
    </lineage>
</organism>
<dbReference type="OrthoDB" id="312869at2759"/>
<proteinExistence type="predicted"/>
<accession>A0A8S1YNR0</accession>
<dbReference type="EMBL" id="CAJJDP010000344">
    <property type="protein sequence ID" value="CAD8215589.1"/>
    <property type="molecule type" value="Genomic_DNA"/>
</dbReference>